<dbReference type="FunFam" id="3.40.50.300:FF:001498">
    <property type="entry name" value="ATP-dependent DNA helicase"/>
    <property type="match status" value="1"/>
</dbReference>
<feature type="region of interest" description="Disordered" evidence="1">
    <location>
        <begin position="984"/>
        <end position="1013"/>
    </location>
</feature>
<dbReference type="SUPFAM" id="SSF52540">
    <property type="entry name" value="P-loop containing nucleoside triphosphate hydrolases"/>
    <property type="match status" value="2"/>
</dbReference>
<dbReference type="InterPro" id="IPR036420">
    <property type="entry name" value="BRCT_dom_sf"/>
</dbReference>
<evidence type="ECO:0000313" key="5">
    <source>
        <dbReference type="Proteomes" id="UP000650224"/>
    </source>
</evidence>
<dbReference type="EMBL" id="JACSPR010000010">
    <property type="protein sequence ID" value="MBD8031090.1"/>
    <property type="molecule type" value="Genomic_DNA"/>
</dbReference>
<accession>A0A8I0HKY1</accession>
<keyword evidence="2" id="KW-0472">Membrane</keyword>
<feature type="transmembrane region" description="Helical" evidence="2">
    <location>
        <begin position="1036"/>
        <end position="1069"/>
    </location>
</feature>
<dbReference type="InterPro" id="IPR051055">
    <property type="entry name" value="PIF1_helicase"/>
</dbReference>
<dbReference type="InterPro" id="IPR027417">
    <property type="entry name" value="P-loop_NTPase"/>
</dbReference>
<keyword evidence="2" id="KW-0812">Transmembrane</keyword>
<dbReference type="SMART" id="SM00382">
    <property type="entry name" value="AAA"/>
    <property type="match status" value="1"/>
</dbReference>
<reference evidence="4 5" key="1">
    <citation type="submission" date="2020-08" db="EMBL/GenBank/DDBJ databases">
        <title>A Genomic Blueprint of the Chicken Gut Microbiome.</title>
        <authorList>
            <person name="Gilroy R."/>
            <person name="Ravi A."/>
            <person name="Getino M."/>
            <person name="Pursley I."/>
            <person name="Horton D.L."/>
            <person name="Alikhan N.-F."/>
            <person name="Baker D."/>
            <person name="Gharbi K."/>
            <person name="Hall N."/>
            <person name="Watson M."/>
            <person name="Adriaenssens E.M."/>
            <person name="Foster-Nyarko E."/>
            <person name="Jarju S."/>
            <person name="Secka A."/>
            <person name="Antonio M."/>
            <person name="Oren A."/>
            <person name="Chaudhuri R."/>
            <person name="La Ragione R.M."/>
            <person name="Hildebrand F."/>
            <person name="Pallen M.J."/>
        </authorList>
    </citation>
    <scope>NUCLEOTIDE SEQUENCE [LARGE SCALE GENOMIC DNA]</scope>
    <source>
        <strain evidence="4 5">Sa1YVA5</strain>
    </source>
</reference>
<evidence type="ECO:0000313" key="4">
    <source>
        <dbReference type="EMBL" id="MBD8031090.1"/>
    </source>
</evidence>
<dbReference type="GO" id="GO:0003678">
    <property type="term" value="F:DNA helicase activity"/>
    <property type="evidence" value="ECO:0007669"/>
    <property type="project" value="InterPro"/>
</dbReference>
<dbReference type="InterPro" id="IPR003593">
    <property type="entry name" value="AAA+_ATPase"/>
</dbReference>
<dbReference type="InterPro" id="IPR010285">
    <property type="entry name" value="DNA_helicase_pif1-like_DEAD"/>
</dbReference>
<comment type="caution">
    <text evidence="4">The sequence shown here is derived from an EMBL/GenBank/DDBJ whole genome shotgun (WGS) entry which is preliminary data.</text>
</comment>
<evidence type="ECO:0000256" key="2">
    <source>
        <dbReference type="SAM" id="Phobius"/>
    </source>
</evidence>
<protein>
    <submittedName>
        <fullName evidence="4">AAA family ATPase</fullName>
    </submittedName>
</protein>
<name>A0A8I0HKY1_9CORY</name>
<evidence type="ECO:0000259" key="3">
    <source>
        <dbReference type="SMART" id="SM00382"/>
    </source>
</evidence>
<evidence type="ECO:0000256" key="1">
    <source>
        <dbReference type="SAM" id="MobiDB-lite"/>
    </source>
</evidence>
<dbReference type="GO" id="GO:0006281">
    <property type="term" value="P:DNA repair"/>
    <property type="evidence" value="ECO:0007669"/>
    <property type="project" value="InterPro"/>
</dbReference>
<feature type="domain" description="AAA+ ATPase" evidence="3">
    <location>
        <begin position="18"/>
        <end position="169"/>
    </location>
</feature>
<organism evidence="4 5">
    <name type="scientific">Corynebacterium gallinarum</name>
    <dbReference type="NCBI Taxonomy" id="2762214"/>
    <lineage>
        <taxon>Bacteria</taxon>
        <taxon>Bacillati</taxon>
        <taxon>Actinomycetota</taxon>
        <taxon>Actinomycetes</taxon>
        <taxon>Mycobacteriales</taxon>
        <taxon>Corynebacteriaceae</taxon>
        <taxon>Corynebacterium</taxon>
    </lineage>
</organism>
<feature type="compositionally biased region" description="Polar residues" evidence="1">
    <location>
        <begin position="984"/>
        <end position="995"/>
    </location>
</feature>
<keyword evidence="2" id="KW-1133">Transmembrane helix</keyword>
<dbReference type="Proteomes" id="UP000650224">
    <property type="component" value="Unassembled WGS sequence"/>
</dbReference>
<dbReference type="Gene3D" id="3.40.50.300">
    <property type="entry name" value="P-loop containing nucleotide triphosphate hydrolases"/>
    <property type="match status" value="1"/>
</dbReference>
<proteinExistence type="predicted"/>
<feature type="region of interest" description="Disordered" evidence="1">
    <location>
        <begin position="946"/>
        <end position="965"/>
    </location>
</feature>
<dbReference type="GO" id="GO:0000723">
    <property type="term" value="P:telomere maintenance"/>
    <property type="evidence" value="ECO:0007669"/>
    <property type="project" value="InterPro"/>
</dbReference>
<dbReference type="AlphaFoldDB" id="A0A8I0HKY1"/>
<dbReference type="Pfam" id="PF05970">
    <property type="entry name" value="PIF1"/>
    <property type="match status" value="1"/>
</dbReference>
<gene>
    <name evidence="4" type="ORF">H9627_12315</name>
</gene>
<dbReference type="PANTHER" id="PTHR47642:SF7">
    <property type="entry name" value="ATP-DEPENDENT DNA HELICASE PIF1"/>
    <property type="match status" value="1"/>
</dbReference>
<dbReference type="Gene3D" id="3.40.50.10190">
    <property type="entry name" value="BRCT domain"/>
    <property type="match status" value="1"/>
</dbReference>
<dbReference type="RefSeq" id="WP_191734323.1">
    <property type="nucleotide sequence ID" value="NZ_JACSPR010000010.1"/>
</dbReference>
<dbReference type="PANTHER" id="PTHR47642">
    <property type="entry name" value="ATP-DEPENDENT DNA HELICASE"/>
    <property type="match status" value="1"/>
</dbReference>
<sequence length="1075" mass="117727">MTITITTEFESALESIRAGRHVLITGKAGTGKSTLLRTYLESLTDENVLVTAPTGVAALNIDGFTIHRSFGFRPGMFPDDLKPGGSWGPGKQITDVLKTMDILVIDEISMVRADLFDMVDVALRRIRKNETPFGGVQLVLVGDLLQLPPVVTTHEKSLFSSRWETPYFFSAHCYKELSLTNITLTTVWRQTDDDFIEVLNQVREGSVGEAALEVLNKRVDPTFRAPDDWVTLASHRRTVEKINHDRLNDLDNPRFTSVAEHVGETDSNSFSGSEELHYAVGARIMTIINDPAGLFVNGSFGTVVSASADTIGVRLDHNDEVVMLGKHTWEIKRPSINAGVLSSDMVGSITQFPVILAWAITIHKSQGKTIPKLFINLTGGTTTDGQFYVALSRGVDLDNLRFSTPVEHRHIRANNSLVRMIRREITPATSTSRLVFLSVDGVNFGISDHIARVHAIIVDNGVEVANFGSWINPMSDLGEFGKVNRVPSGGLSMAPALGDFWPLLLRQAAGGIVIGDRLPMLERAVRHQEKGLDLALGTGYDISEFNVEPRGSDVVTRCQDMVASYFRAPFHITHGQVVPDAPQETEGAVFIPSWGQPNPMKLDPARATDSDNAWAAFSGGHINSLDTAELEETAELLSAWAVSRGFWTLKQYEDVQQRARRAGLTSVDINPPLEDEHSVPDLLVPGTRVAFTGRNELLGGPADDDRLRQICQDRQLEYKTGVSKTRCDVLIAGDPASMSRKAQNAREYGKPIISQADFEEWYDHGPFRTAPPQVIAPENSVIVVPEPISDPLISHTTREEETVCAGEPASHRPSMEWVSPWEFFTSGTRVAFRGSTLIDGQLYPHGEALQALCASLGLDYKQAVTKTRSDVLVTDDPEADDGKMALAIRYRKPLMSQKDFSAWALERLAEGKSDATLAPAVDEHPLASEEVTSEDDHQQILITPPDVPVQDHQAPSPFEVAPPSGAVADPTPQELMNRAVEHQLQMSQASMSPQPVASPVSLPEPRDQTTPPRNKAAARFKKWSIATLATFGVSNILGLIGLIPVAAIGILVSFFMTLAVMVFGVQALAQKKRKK</sequence>
<dbReference type="CDD" id="cd18809">
    <property type="entry name" value="SF1_C_RecD"/>
    <property type="match status" value="1"/>
</dbReference>
<keyword evidence="5" id="KW-1185">Reference proteome</keyword>